<comment type="cofactor">
    <cofactor evidence="1">
        <name>Ca(2+)</name>
        <dbReference type="ChEBI" id="CHEBI:29108"/>
    </cofactor>
</comment>
<evidence type="ECO:0000256" key="13">
    <source>
        <dbReference type="SAM" id="Phobius"/>
    </source>
</evidence>
<dbReference type="GO" id="GO:0030672">
    <property type="term" value="C:synaptic vesicle membrane"/>
    <property type="evidence" value="ECO:0007669"/>
    <property type="project" value="UniProtKB-SubCell"/>
</dbReference>
<evidence type="ECO:0000256" key="7">
    <source>
        <dbReference type="ARBA" id="ARBA00022837"/>
    </source>
</evidence>
<dbReference type="GO" id="GO:0048488">
    <property type="term" value="P:synaptic vesicle endocytosis"/>
    <property type="evidence" value="ECO:0007669"/>
    <property type="project" value="TreeGrafter"/>
</dbReference>
<feature type="region of interest" description="Disordered" evidence="12">
    <location>
        <begin position="1"/>
        <end position="42"/>
    </location>
</feature>
<gene>
    <name evidence="16" type="primary">LOC119633112</name>
</gene>
<keyword evidence="6" id="KW-0677">Repeat</keyword>
<evidence type="ECO:0000256" key="2">
    <source>
        <dbReference type="ARBA" id="ARBA00004254"/>
    </source>
</evidence>
<dbReference type="Gene3D" id="2.60.40.150">
    <property type="entry name" value="C2 domain"/>
    <property type="match status" value="2"/>
</dbReference>
<dbReference type="AlphaFoldDB" id="A0A8U0WBK9"/>
<dbReference type="SUPFAM" id="SSF49562">
    <property type="entry name" value="C2 domain (Calcium/lipid-binding domain, CaLB)"/>
    <property type="match status" value="2"/>
</dbReference>
<evidence type="ECO:0000259" key="14">
    <source>
        <dbReference type="PROSITE" id="PS50004"/>
    </source>
</evidence>
<dbReference type="GO" id="GO:0031045">
    <property type="term" value="C:dense core granule"/>
    <property type="evidence" value="ECO:0007669"/>
    <property type="project" value="TreeGrafter"/>
</dbReference>
<evidence type="ECO:0000313" key="16">
    <source>
        <dbReference type="RefSeq" id="XP_037882289.1"/>
    </source>
</evidence>
<keyword evidence="15" id="KW-1185">Reference proteome</keyword>
<comment type="similarity">
    <text evidence="3">Belongs to the synaptotagmin family.</text>
</comment>
<evidence type="ECO:0000256" key="12">
    <source>
        <dbReference type="SAM" id="MobiDB-lite"/>
    </source>
</evidence>
<evidence type="ECO:0000256" key="6">
    <source>
        <dbReference type="ARBA" id="ARBA00022737"/>
    </source>
</evidence>
<dbReference type="GO" id="GO:0030276">
    <property type="term" value="F:clathrin binding"/>
    <property type="evidence" value="ECO:0007669"/>
    <property type="project" value="TreeGrafter"/>
</dbReference>
<keyword evidence="10 13" id="KW-0472">Membrane</keyword>
<proteinExistence type="inferred from homology"/>
<keyword evidence="4 13" id="KW-0812">Transmembrane</keyword>
<dbReference type="GO" id="GO:0005509">
    <property type="term" value="F:calcium ion binding"/>
    <property type="evidence" value="ECO:0007669"/>
    <property type="project" value="TreeGrafter"/>
</dbReference>
<evidence type="ECO:0000256" key="9">
    <source>
        <dbReference type="ARBA" id="ARBA00023018"/>
    </source>
</evidence>
<name>A0A8U0WBK9_9MUSC</name>
<dbReference type="PRINTS" id="PR00399">
    <property type="entry name" value="SYNAPTOTAGMN"/>
</dbReference>
<dbReference type="InterPro" id="IPR000008">
    <property type="entry name" value="C2_dom"/>
</dbReference>
<dbReference type="GO" id="GO:0000149">
    <property type="term" value="F:SNARE binding"/>
    <property type="evidence" value="ECO:0007669"/>
    <property type="project" value="TreeGrafter"/>
</dbReference>
<dbReference type="RefSeq" id="XP_037882289.1">
    <property type="nucleotide sequence ID" value="XM_038026361.1"/>
</dbReference>
<evidence type="ECO:0000313" key="15">
    <source>
        <dbReference type="Proteomes" id="UP000092443"/>
    </source>
</evidence>
<feature type="transmembrane region" description="Helical" evidence="13">
    <location>
        <begin position="107"/>
        <end position="128"/>
    </location>
</feature>
<comment type="subcellular location">
    <subcellularLocation>
        <location evidence="2">Cytoplasmic vesicle</location>
        <location evidence="2">Secretory vesicle</location>
        <location evidence="2">Synaptic vesicle membrane</location>
        <topology evidence="2">Single-pass membrane protein</topology>
    </subcellularLocation>
</comment>
<dbReference type="InterPro" id="IPR035892">
    <property type="entry name" value="C2_domain_sf"/>
</dbReference>
<evidence type="ECO:0000256" key="8">
    <source>
        <dbReference type="ARBA" id="ARBA00022989"/>
    </source>
</evidence>
<dbReference type="PRINTS" id="PR00360">
    <property type="entry name" value="C2DOMAIN"/>
</dbReference>
<dbReference type="FunFam" id="2.60.40.150:FF:000007">
    <property type="entry name" value="Synaptotagmin 1"/>
    <property type="match status" value="1"/>
</dbReference>
<dbReference type="GeneID" id="119633112"/>
<evidence type="ECO:0000256" key="3">
    <source>
        <dbReference type="ARBA" id="ARBA00006996"/>
    </source>
</evidence>
<dbReference type="Pfam" id="PF00168">
    <property type="entry name" value="C2"/>
    <property type="match status" value="2"/>
</dbReference>
<feature type="region of interest" description="Disordered" evidence="12">
    <location>
        <begin position="162"/>
        <end position="181"/>
    </location>
</feature>
<dbReference type="GO" id="GO:0005886">
    <property type="term" value="C:plasma membrane"/>
    <property type="evidence" value="ECO:0007669"/>
    <property type="project" value="TreeGrafter"/>
</dbReference>
<feature type="domain" description="C2" evidence="14">
    <location>
        <begin position="184"/>
        <end position="304"/>
    </location>
</feature>
<sequence>MPPNAEKREGGVNETPESGSATPDMEAAEQKAEVEAEVTPHSVFRENKHHTAEEQKIITNAETTTATSGTTEAEEETTTATSVLKKIEHSGERVAGVIAEKTGIPTWGVVAIIILVFLVVFGIIFFCVRRFLKKRRTKDGKGKKGVDMKSVQLLGSAYKEKPDMEELTENAEEGDEEDKQSEQKLGRLNFKLEYDFNANSLSVTVIQAEELPALDMGGTSDPYVKVYLLPDKKKKYETKVHRKTLSPVFNETFTFKSLPYADAMNKTLVFAIFDFDRFSKHDQIGEVKVPLCTVDLAQTIEEWRDLVSVEGEGGQEKLGDICFSLRYVPTAGKLTVVILEAKNLKKMDVGGLSDPYVKIAIMQNGKRLKKKKTSIKKCTLNPYYNESFSFEVPFEQIQKICLVVTVVDYDRIGTSEPIGRCILGCMGTGTELRHWSDMLASPRRPIAQWHTLKDPEETDEILKNMK</sequence>
<accession>A0A8U0WBK9</accession>
<dbReference type="GO" id="GO:0048791">
    <property type="term" value="P:calcium ion-regulated exocytosis of neurotransmitter"/>
    <property type="evidence" value="ECO:0007669"/>
    <property type="project" value="TreeGrafter"/>
</dbReference>
<keyword evidence="8 13" id="KW-1133">Transmembrane helix</keyword>
<feature type="compositionally biased region" description="Basic and acidic residues" evidence="12">
    <location>
        <begin position="1"/>
        <end position="11"/>
    </location>
</feature>
<organism evidence="15 16">
    <name type="scientific">Glossina fuscipes</name>
    <dbReference type="NCBI Taxonomy" id="7396"/>
    <lineage>
        <taxon>Eukaryota</taxon>
        <taxon>Metazoa</taxon>
        <taxon>Ecdysozoa</taxon>
        <taxon>Arthropoda</taxon>
        <taxon>Hexapoda</taxon>
        <taxon>Insecta</taxon>
        <taxon>Pterygota</taxon>
        <taxon>Neoptera</taxon>
        <taxon>Endopterygota</taxon>
        <taxon>Diptera</taxon>
        <taxon>Brachycera</taxon>
        <taxon>Muscomorpha</taxon>
        <taxon>Hippoboscoidea</taxon>
        <taxon>Glossinidae</taxon>
        <taxon>Glossina</taxon>
    </lineage>
</organism>
<dbReference type="GO" id="GO:0030424">
    <property type="term" value="C:axon"/>
    <property type="evidence" value="ECO:0007669"/>
    <property type="project" value="TreeGrafter"/>
</dbReference>
<protein>
    <submittedName>
        <fullName evidence="16">Synaptotagmin 1 isoform X3</fullName>
    </submittedName>
</protein>
<evidence type="ECO:0000256" key="11">
    <source>
        <dbReference type="ARBA" id="ARBA00023329"/>
    </source>
</evidence>
<keyword evidence="7" id="KW-0106">Calcium</keyword>
<feature type="compositionally biased region" description="Acidic residues" evidence="12">
    <location>
        <begin position="165"/>
        <end position="179"/>
    </location>
</feature>
<dbReference type="GO" id="GO:0007626">
    <property type="term" value="P:locomotory behavior"/>
    <property type="evidence" value="ECO:0007669"/>
    <property type="project" value="UniProtKB-ARBA"/>
</dbReference>
<dbReference type="Proteomes" id="UP000092443">
    <property type="component" value="Unplaced"/>
</dbReference>
<evidence type="ECO:0000256" key="1">
    <source>
        <dbReference type="ARBA" id="ARBA00001913"/>
    </source>
</evidence>
<dbReference type="CDD" id="cd08402">
    <property type="entry name" value="C2B_Synaptotagmin-1"/>
    <property type="match status" value="1"/>
</dbReference>
<feature type="domain" description="C2" evidence="14">
    <location>
        <begin position="317"/>
        <end position="450"/>
    </location>
</feature>
<evidence type="ECO:0000256" key="5">
    <source>
        <dbReference type="ARBA" id="ARBA00022723"/>
    </source>
</evidence>
<dbReference type="FunFam" id="2.60.40.150:FF:000016">
    <property type="entry name" value="Synaptotagmin 1"/>
    <property type="match status" value="1"/>
</dbReference>
<evidence type="ECO:0000256" key="10">
    <source>
        <dbReference type="ARBA" id="ARBA00023136"/>
    </source>
</evidence>
<dbReference type="CDD" id="cd08385">
    <property type="entry name" value="C2A_Synaptotagmin-1-5-6-9-10"/>
    <property type="match status" value="1"/>
</dbReference>
<keyword evidence="9" id="KW-0770">Synapse</keyword>
<dbReference type="PROSITE" id="PS50004">
    <property type="entry name" value="C2"/>
    <property type="match status" value="2"/>
</dbReference>
<keyword evidence="5" id="KW-0479">Metal-binding</keyword>
<dbReference type="GO" id="GO:0001786">
    <property type="term" value="F:phosphatidylserine binding"/>
    <property type="evidence" value="ECO:0007669"/>
    <property type="project" value="TreeGrafter"/>
</dbReference>
<dbReference type="InterPro" id="IPR001565">
    <property type="entry name" value="Synaptotagmin"/>
</dbReference>
<dbReference type="SMART" id="SM00239">
    <property type="entry name" value="C2"/>
    <property type="match status" value="2"/>
</dbReference>
<dbReference type="PANTHER" id="PTHR10024">
    <property type="entry name" value="SYNAPTOTAGMIN"/>
    <property type="match status" value="1"/>
</dbReference>
<keyword evidence="11" id="KW-0968">Cytoplasmic vesicle</keyword>
<reference evidence="16" key="1">
    <citation type="submission" date="2025-08" db="UniProtKB">
        <authorList>
            <consortium name="RefSeq"/>
        </authorList>
    </citation>
    <scope>IDENTIFICATION</scope>
    <source>
        <tissue evidence="16">Whole body pupa</tissue>
    </source>
</reference>
<evidence type="ECO:0000256" key="4">
    <source>
        <dbReference type="ARBA" id="ARBA00022692"/>
    </source>
</evidence>
<dbReference type="PANTHER" id="PTHR10024:SF227">
    <property type="entry name" value="SYNAPTOTAGMIN 1"/>
    <property type="match status" value="1"/>
</dbReference>
<dbReference type="GO" id="GO:0005544">
    <property type="term" value="F:calcium-dependent phospholipid binding"/>
    <property type="evidence" value="ECO:0007669"/>
    <property type="project" value="TreeGrafter"/>
</dbReference>